<evidence type="ECO:0000313" key="1">
    <source>
        <dbReference type="EMBL" id="KNE83213.1"/>
    </source>
</evidence>
<gene>
    <name evidence="1" type="ORF">ADZ36_06445</name>
</gene>
<keyword evidence="2" id="KW-1185">Reference proteome</keyword>
<dbReference type="Proteomes" id="UP000037185">
    <property type="component" value="Unassembled WGS sequence"/>
</dbReference>
<accession>A0ACC4WFC9</accession>
<reference evidence="1" key="1">
    <citation type="submission" date="2015-07" db="EMBL/GenBank/DDBJ databases">
        <title>Draft genome sequence of Streptomyces fradiae, a resistant strain to nitron-oligomycin.</title>
        <authorList>
            <person name="Vatlin A.A."/>
            <person name="Bekker O.B."/>
            <person name="Danilenko V.N."/>
        </authorList>
    </citation>
    <scope>NUCLEOTIDE SEQUENCE</scope>
    <source>
        <strain evidence="1">Olg1-1</strain>
    </source>
</reference>
<organism evidence="1 2">
    <name type="scientific">Streptomyces fradiae</name>
    <name type="common">Streptomyces roseoflavus</name>
    <dbReference type="NCBI Taxonomy" id="1906"/>
    <lineage>
        <taxon>Bacteria</taxon>
        <taxon>Bacillati</taxon>
        <taxon>Actinomycetota</taxon>
        <taxon>Actinomycetes</taxon>
        <taxon>Kitasatosporales</taxon>
        <taxon>Streptomycetaceae</taxon>
        <taxon>Streptomyces</taxon>
    </lineage>
</organism>
<proteinExistence type="predicted"/>
<comment type="caution">
    <text evidence="1">The sequence shown here is derived from an EMBL/GenBank/DDBJ whole genome shotgun (WGS) entry which is preliminary data.</text>
</comment>
<name>A0ACC4WFC9_STRFR</name>
<evidence type="ECO:0000313" key="2">
    <source>
        <dbReference type="Proteomes" id="UP000037185"/>
    </source>
</evidence>
<sequence length="365" mass="36070">MFGGLDVRQQACVRGVVELAGPRGGRGRRREGDRAAQPLRPGQPLGEGGEQPGHGRLAGPGGVAAGRPGRGRPAAAVRSGDEHAVTAQRGGHGAGAPPPGLVRGAHGFGEAGERGQLRGGRRDEVGAGGDAPAQWFAVGVEQDRDARGLRGPHQGGVAADREARGQAAAEGDGVRAREEPGEGRVEGVPFGAGDDRAGLLEAGDLAGGGVDDADRAAGGAGDRSERLLDPAGTGGTGGPGVVRAVRAAAAPVRVPVALSVALPVLLSVTLRSVTLRSVLLGEQPAQHLAGGAAREARHDGAVAERRQQPGHGDASAARAFDGLGDPVGGARGEAGDAVGDVQGGVERDGDDHLVPLLSSGSGALG</sequence>
<dbReference type="EMBL" id="LGSP01000008">
    <property type="protein sequence ID" value="KNE83213.1"/>
    <property type="molecule type" value="Genomic_DNA"/>
</dbReference>
<protein>
    <submittedName>
        <fullName evidence="1">Uncharacterized protein</fullName>
    </submittedName>
</protein>